<dbReference type="AlphaFoldDB" id="A0A844G1N1"/>
<gene>
    <name evidence="1" type="ORF">FYJ85_11180</name>
</gene>
<reference evidence="1 2" key="1">
    <citation type="submission" date="2019-08" db="EMBL/GenBank/DDBJ databases">
        <title>In-depth cultivation of the pig gut microbiome towards novel bacterial diversity and tailored functional studies.</title>
        <authorList>
            <person name="Wylensek D."/>
            <person name="Hitch T.C.A."/>
            <person name="Clavel T."/>
        </authorList>
    </citation>
    <scope>NUCLEOTIDE SEQUENCE [LARGE SCALE GENOMIC DNA]</scope>
    <source>
        <strain evidence="1 2">BBE-744-WT-12</strain>
    </source>
</reference>
<dbReference type="RefSeq" id="WP_154418585.1">
    <property type="nucleotide sequence ID" value="NZ_VUNS01000011.1"/>
</dbReference>
<dbReference type="Proteomes" id="UP000435649">
    <property type="component" value="Unassembled WGS sequence"/>
</dbReference>
<evidence type="ECO:0008006" key="3">
    <source>
        <dbReference type="Google" id="ProtNLM"/>
    </source>
</evidence>
<sequence length="252" mass="28577">MPGTQQGTHPAGRVITFDEGPHTYIDDRGDSYTSFTRLIHNYFPQFEAEKVASRIAKKRGKTVPELLQEWADAGEDASDYGTRTHENCEYRMKGMPEPNTARDERERATFANAVAVVDYLKSKYQFIAAEKILFSPRCLVAGTVDLLMADCNVLWILDYKTNKAIKRTGYGMGLGPLAHLVNCNFEHYAMQLSLAEVVAKLEGYIPRDTICRRALIHFPPMAAPEFIETPNRSGECYEMLIDYVSNYNRVPF</sequence>
<dbReference type="EMBL" id="VUNS01000011">
    <property type="protein sequence ID" value="MST97600.1"/>
    <property type="molecule type" value="Genomic_DNA"/>
</dbReference>
<evidence type="ECO:0000313" key="1">
    <source>
        <dbReference type="EMBL" id="MST97600.1"/>
    </source>
</evidence>
<name>A0A844G1N1_9BACT</name>
<accession>A0A844G1N1</accession>
<organism evidence="1 2">
    <name type="scientific">Victivallis lenta</name>
    <dbReference type="NCBI Taxonomy" id="2606640"/>
    <lineage>
        <taxon>Bacteria</taxon>
        <taxon>Pseudomonadati</taxon>
        <taxon>Lentisphaerota</taxon>
        <taxon>Lentisphaeria</taxon>
        <taxon>Victivallales</taxon>
        <taxon>Victivallaceae</taxon>
        <taxon>Victivallis</taxon>
    </lineage>
</organism>
<protein>
    <recommendedName>
        <fullName evidence="3">PD-(D/E)XK nuclease superfamily protein</fullName>
    </recommendedName>
</protein>
<proteinExistence type="predicted"/>
<comment type="caution">
    <text evidence="1">The sequence shown here is derived from an EMBL/GenBank/DDBJ whole genome shotgun (WGS) entry which is preliminary data.</text>
</comment>
<keyword evidence="2" id="KW-1185">Reference proteome</keyword>
<evidence type="ECO:0000313" key="2">
    <source>
        <dbReference type="Proteomes" id="UP000435649"/>
    </source>
</evidence>